<evidence type="ECO:0000313" key="1">
    <source>
        <dbReference type="EMBL" id="TFK61885.1"/>
    </source>
</evidence>
<dbReference type="EMBL" id="ML208622">
    <property type="protein sequence ID" value="TFK61885.1"/>
    <property type="molecule type" value="Genomic_DNA"/>
</dbReference>
<protein>
    <submittedName>
        <fullName evidence="1">Uncharacterized protein</fullName>
    </submittedName>
</protein>
<organism evidence="1 2">
    <name type="scientific">Pluteus cervinus</name>
    <dbReference type="NCBI Taxonomy" id="181527"/>
    <lineage>
        <taxon>Eukaryota</taxon>
        <taxon>Fungi</taxon>
        <taxon>Dikarya</taxon>
        <taxon>Basidiomycota</taxon>
        <taxon>Agaricomycotina</taxon>
        <taxon>Agaricomycetes</taxon>
        <taxon>Agaricomycetidae</taxon>
        <taxon>Agaricales</taxon>
        <taxon>Pluteineae</taxon>
        <taxon>Pluteaceae</taxon>
        <taxon>Pluteus</taxon>
    </lineage>
</organism>
<sequence>MAPKRASDSDHNKSRKRQKVATQPQLKNSKKRVTCEYCPLTFADNSVWRRHWTSIHQGIGPRCPNCMKKIYSRLDSCQRHLKTNCPHRFKPNAILRLQPNWMVLQGWTPAAAASSGATPGQSVPQGVGASSDDSDGFDDEDTSNAQAGPSNHPAALSLSRSPSLAPMISVRKDVKNLSTRSRKFDDEDVASTLDADLSAHSPAFLPEFNEFDDDELLWSTEADSVSTHATALPLSPPEVLPLPPSPSISPSIPSRLPSPEPEEGELSDSSEVVPPASPHRSSVFVRPEVAPRTPVRSRTLSDLPQGLPAESPQRFPRLSASVTPFRRTTSSQNHATPLAVPDAVAASLTSPDTLAGQLFGPAFTRVRVTPQAGTDDSPVLRSWRRHLQRNRDVDQDDIAPGIRNVPLLPQPLAVDLANEWEGDFADSDYDGFTSGSASAGTDDCV</sequence>
<keyword evidence="2" id="KW-1185">Reference proteome</keyword>
<name>A0ACD3A836_9AGAR</name>
<accession>A0ACD3A836</accession>
<dbReference type="Proteomes" id="UP000308600">
    <property type="component" value="Unassembled WGS sequence"/>
</dbReference>
<reference evidence="1 2" key="1">
    <citation type="journal article" date="2019" name="Nat. Ecol. Evol.">
        <title>Megaphylogeny resolves global patterns of mushroom evolution.</title>
        <authorList>
            <person name="Varga T."/>
            <person name="Krizsan K."/>
            <person name="Foldi C."/>
            <person name="Dima B."/>
            <person name="Sanchez-Garcia M."/>
            <person name="Sanchez-Ramirez S."/>
            <person name="Szollosi G.J."/>
            <person name="Szarkandi J.G."/>
            <person name="Papp V."/>
            <person name="Albert L."/>
            <person name="Andreopoulos W."/>
            <person name="Angelini C."/>
            <person name="Antonin V."/>
            <person name="Barry K.W."/>
            <person name="Bougher N.L."/>
            <person name="Buchanan P."/>
            <person name="Buyck B."/>
            <person name="Bense V."/>
            <person name="Catcheside P."/>
            <person name="Chovatia M."/>
            <person name="Cooper J."/>
            <person name="Damon W."/>
            <person name="Desjardin D."/>
            <person name="Finy P."/>
            <person name="Geml J."/>
            <person name="Haridas S."/>
            <person name="Hughes K."/>
            <person name="Justo A."/>
            <person name="Karasinski D."/>
            <person name="Kautmanova I."/>
            <person name="Kiss B."/>
            <person name="Kocsube S."/>
            <person name="Kotiranta H."/>
            <person name="LaButti K.M."/>
            <person name="Lechner B.E."/>
            <person name="Liimatainen K."/>
            <person name="Lipzen A."/>
            <person name="Lukacs Z."/>
            <person name="Mihaltcheva S."/>
            <person name="Morgado L.N."/>
            <person name="Niskanen T."/>
            <person name="Noordeloos M.E."/>
            <person name="Ohm R.A."/>
            <person name="Ortiz-Santana B."/>
            <person name="Ovrebo C."/>
            <person name="Racz N."/>
            <person name="Riley R."/>
            <person name="Savchenko A."/>
            <person name="Shiryaev A."/>
            <person name="Soop K."/>
            <person name="Spirin V."/>
            <person name="Szebenyi C."/>
            <person name="Tomsovsky M."/>
            <person name="Tulloss R.E."/>
            <person name="Uehling J."/>
            <person name="Grigoriev I.V."/>
            <person name="Vagvolgyi C."/>
            <person name="Papp T."/>
            <person name="Martin F.M."/>
            <person name="Miettinen O."/>
            <person name="Hibbett D.S."/>
            <person name="Nagy L.G."/>
        </authorList>
    </citation>
    <scope>NUCLEOTIDE SEQUENCE [LARGE SCALE GENOMIC DNA]</scope>
    <source>
        <strain evidence="1 2">NL-1719</strain>
    </source>
</reference>
<evidence type="ECO:0000313" key="2">
    <source>
        <dbReference type="Proteomes" id="UP000308600"/>
    </source>
</evidence>
<gene>
    <name evidence="1" type="ORF">BDN72DRAFT_420133</name>
</gene>
<proteinExistence type="predicted"/>